<dbReference type="InterPro" id="IPR036388">
    <property type="entry name" value="WH-like_DNA-bd_sf"/>
</dbReference>
<dbReference type="InterPro" id="IPR036390">
    <property type="entry name" value="WH_DNA-bd_sf"/>
</dbReference>
<dbReference type="FunFam" id="1.10.10.10:FF:000001">
    <property type="entry name" value="LysR family transcriptional regulator"/>
    <property type="match status" value="1"/>
</dbReference>
<dbReference type="Gene3D" id="1.10.10.10">
    <property type="entry name" value="Winged helix-like DNA-binding domain superfamily/Winged helix DNA-binding domain"/>
    <property type="match status" value="1"/>
</dbReference>
<comment type="similarity">
    <text evidence="1">Belongs to the LysR transcriptional regulatory family.</text>
</comment>
<gene>
    <name evidence="6" type="ORF">BGL_2c24530</name>
</gene>
<evidence type="ECO:0000256" key="2">
    <source>
        <dbReference type="ARBA" id="ARBA00023015"/>
    </source>
</evidence>
<keyword evidence="4" id="KW-0804">Transcription</keyword>
<dbReference type="PRINTS" id="PR00039">
    <property type="entry name" value="HTHLYSR"/>
</dbReference>
<dbReference type="CDD" id="cd08422">
    <property type="entry name" value="PBP2_CrgA_like"/>
    <property type="match status" value="1"/>
</dbReference>
<dbReference type="InterPro" id="IPR058163">
    <property type="entry name" value="LysR-type_TF_proteobact-type"/>
</dbReference>
<reference evidence="6 7" key="2">
    <citation type="journal article" date="2016" name="Appl. Microbiol. Biotechnol.">
        <title>Mutations improving production and secretion of extracellular lipase by Burkholderia glumae PG1.</title>
        <authorList>
            <person name="Knapp A."/>
            <person name="Voget S."/>
            <person name="Gao R."/>
            <person name="Zaburannyi N."/>
            <person name="Krysciak D."/>
            <person name="Breuer M."/>
            <person name="Hauer B."/>
            <person name="Streit W.R."/>
            <person name="Muller R."/>
            <person name="Daniel R."/>
            <person name="Jaeger K.E."/>
        </authorList>
    </citation>
    <scope>NUCLEOTIDE SEQUENCE [LARGE SCALE GENOMIC DNA]</scope>
    <source>
        <strain evidence="6 7">PG1</strain>
    </source>
</reference>
<keyword evidence="3" id="KW-0238">DNA-binding</keyword>
<dbReference type="GO" id="GO:0043565">
    <property type="term" value="F:sequence-specific DNA binding"/>
    <property type="evidence" value="ECO:0007669"/>
    <property type="project" value="TreeGrafter"/>
</dbReference>
<dbReference type="HOGENOM" id="CLU_039613_16_2_4"/>
<dbReference type="PROSITE" id="PS50931">
    <property type="entry name" value="HTH_LYSR"/>
    <property type="match status" value="1"/>
</dbReference>
<evidence type="ECO:0000256" key="3">
    <source>
        <dbReference type="ARBA" id="ARBA00023125"/>
    </source>
</evidence>
<dbReference type="GO" id="GO:0006351">
    <property type="term" value="P:DNA-templated transcription"/>
    <property type="evidence" value="ECO:0007669"/>
    <property type="project" value="TreeGrafter"/>
</dbReference>
<accession>A0A0B6S7U5</accession>
<evidence type="ECO:0000259" key="5">
    <source>
        <dbReference type="PROSITE" id="PS50931"/>
    </source>
</evidence>
<dbReference type="InterPro" id="IPR000847">
    <property type="entry name" value="LysR_HTH_N"/>
</dbReference>
<dbReference type="InterPro" id="IPR005119">
    <property type="entry name" value="LysR_subst-bd"/>
</dbReference>
<dbReference type="EMBL" id="CP002581">
    <property type="protein sequence ID" value="AJK50509.1"/>
    <property type="molecule type" value="Genomic_DNA"/>
</dbReference>
<keyword evidence="7" id="KW-1185">Reference proteome</keyword>
<organism evidence="6 7">
    <name type="scientific">Burkholderia plantarii</name>
    <dbReference type="NCBI Taxonomy" id="41899"/>
    <lineage>
        <taxon>Bacteria</taxon>
        <taxon>Pseudomonadati</taxon>
        <taxon>Pseudomonadota</taxon>
        <taxon>Betaproteobacteria</taxon>
        <taxon>Burkholderiales</taxon>
        <taxon>Burkholderiaceae</taxon>
        <taxon>Burkholderia</taxon>
    </lineage>
</organism>
<feature type="domain" description="HTH lysR-type" evidence="5">
    <location>
        <begin position="1"/>
        <end position="59"/>
    </location>
</feature>
<dbReference type="Pfam" id="PF03466">
    <property type="entry name" value="LysR_substrate"/>
    <property type="match status" value="1"/>
</dbReference>
<evidence type="ECO:0000313" key="7">
    <source>
        <dbReference type="Proteomes" id="UP000031838"/>
    </source>
</evidence>
<reference evidence="7" key="1">
    <citation type="submission" date="2011-03" db="EMBL/GenBank/DDBJ databases">
        <authorList>
            <person name="Voget S."/>
            <person name="Streit W.R."/>
            <person name="Jaeger K.E."/>
            <person name="Daniel R."/>
        </authorList>
    </citation>
    <scope>NUCLEOTIDE SEQUENCE [LARGE SCALE GENOMIC DNA]</scope>
    <source>
        <strain evidence="7">PG1</strain>
    </source>
</reference>
<evidence type="ECO:0000256" key="4">
    <source>
        <dbReference type="ARBA" id="ARBA00023163"/>
    </source>
</evidence>
<proteinExistence type="inferred from homology"/>
<name>A0A0B6S7U5_BURPL</name>
<dbReference type="SUPFAM" id="SSF53850">
    <property type="entry name" value="Periplasmic binding protein-like II"/>
    <property type="match status" value="1"/>
</dbReference>
<dbReference type="AlphaFoldDB" id="A0A0B6S7U5"/>
<dbReference type="KEGG" id="bgp:BGL_2c24530"/>
<dbReference type="Pfam" id="PF00126">
    <property type="entry name" value="HTH_1"/>
    <property type="match status" value="1"/>
</dbReference>
<dbReference type="RefSeq" id="WP_042628780.1">
    <property type="nucleotide sequence ID" value="NZ_CP002581.1"/>
</dbReference>
<dbReference type="Proteomes" id="UP000031838">
    <property type="component" value="Chromosome 2"/>
</dbReference>
<dbReference type="PANTHER" id="PTHR30537:SF30">
    <property type="entry name" value="TRANSCRIPTIONAL REGULATOR-RELATED"/>
    <property type="match status" value="1"/>
</dbReference>
<evidence type="ECO:0000313" key="6">
    <source>
        <dbReference type="EMBL" id="AJK50509.1"/>
    </source>
</evidence>
<dbReference type="Gene3D" id="3.40.190.290">
    <property type="match status" value="1"/>
</dbReference>
<dbReference type="PANTHER" id="PTHR30537">
    <property type="entry name" value="HTH-TYPE TRANSCRIPTIONAL REGULATOR"/>
    <property type="match status" value="1"/>
</dbReference>
<protein>
    <submittedName>
        <fullName evidence="6">Transcriptional regulator LysR family</fullName>
    </submittedName>
</protein>
<sequence>MDLLAAMRVFVRVVERGNLSRAAKDLGLGQPAVSDRIERLERHLGVRLLLRSTRAVSCTDEGVAFYQKSKLVLDAAEEAQAAVMPERAAARGRIRIAAPHGLGDAVLPGVLAVLRERHPDWHVELILNDEPTDPVTEGVDLSLRLGAVGNGNFVARRLGHVRRLLVAAPAYLAARGCPDEPAGLIRHPFLAVAGLFADGQLPLRAAAGACAAPINVVATASHWGPVRELLLRGAGIGVLQEIVCAEALAAGRLVRLLPGFTVPGFDLHALLPVARPLPAKTRIVLELLEAALPAMVREAG</sequence>
<keyword evidence="2" id="KW-0805">Transcription regulation</keyword>
<dbReference type="SUPFAM" id="SSF46785">
    <property type="entry name" value="Winged helix' DNA-binding domain"/>
    <property type="match status" value="1"/>
</dbReference>
<dbReference type="GO" id="GO:0003700">
    <property type="term" value="F:DNA-binding transcription factor activity"/>
    <property type="evidence" value="ECO:0007669"/>
    <property type="project" value="InterPro"/>
</dbReference>
<evidence type="ECO:0000256" key="1">
    <source>
        <dbReference type="ARBA" id="ARBA00009437"/>
    </source>
</evidence>